<accession>A0A4Q9GT54</accession>
<reference evidence="2" key="1">
    <citation type="submission" date="2019-02" db="EMBL/GenBank/DDBJ databases">
        <title>Glaciihabitans arcticus sp. nov., a psychrotolerant bacterium isolated from polar soil.</title>
        <authorList>
            <person name="Dahal R.H."/>
        </authorList>
    </citation>
    <scope>NUCLEOTIDE SEQUENCE [LARGE SCALE GENOMIC DNA]</scope>
    <source>
        <strain evidence="2">RP-3-7</strain>
    </source>
</reference>
<dbReference type="AlphaFoldDB" id="A0A4Q9GT54"/>
<evidence type="ECO:0000313" key="1">
    <source>
        <dbReference type="EMBL" id="TBN57881.1"/>
    </source>
</evidence>
<dbReference type="EMBL" id="SISG01000001">
    <property type="protein sequence ID" value="TBN57881.1"/>
    <property type="molecule type" value="Genomic_DNA"/>
</dbReference>
<dbReference type="RefSeq" id="WP_130981990.1">
    <property type="nucleotide sequence ID" value="NZ_SISG01000001.1"/>
</dbReference>
<dbReference type="SUPFAM" id="SSF55961">
    <property type="entry name" value="Bet v1-like"/>
    <property type="match status" value="1"/>
</dbReference>
<organism evidence="1 2">
    <name type="scientific">Glaciihabitans arcticus</name>
    <dbReference type="NCBI Taxonomy" id="2668039"/>
    <lineage>
        <taxon>Bacteria</taxon>
        <taxon>Bacillati</taxon>
        <taxon>Actinomycetota</taxon>
        <taxon>Actinomycetes</taxon>
        <taxon>Micrococcales</taxon>
        <taxon>Microbacteriaceae</taxon>
        <taxon>Glaciihabitans</taxon>
    </lineage>
</organism>
<dbReference type="Proteomes" id="UP000294194">
    <property type="component" value="Unassembled WGS sequence"/>
</dbReference>
<sequence>MRIVLKLVLDCEPDAAWRAIRNPRVFRAVSSPLTTFVSLEPQGFPETWPEGVHHLFGRAFGVLPMGEQTIDLAFLRRGKVRMVRDSGEGLSGPLALVTAWEHTMAVADSGDGRTLYRDQLRFSAGAITPLLWPVFWAFWQWRAFRMSQLAPTWR</sequence>
<comment type="caution">
    <text evidence="1">The sequence shown here is derived from an EMBL/GenBank/DDBJ whole genome shotgun (WGS) entry which is preliminary data.</text>
</comment>
<name>A0A4Q9GT54_9MICO</name>
<dbReference type="Gene3D" id="3.30.530.20">
    <property type="match status" value="1"/>
</dbReference>
<protein>
    <recommendedName>
        <fullName evidence="3">SRPBCC family protein</fullName>
    </recommendedName>
</protein>
<dbReference type="InterPro" id="IPR023393">
    <property type="entry name" value="START-like_dom_sf"/>
</dbReference>
<gene>
    <name evidence="1" type="ORF">EYE40_11025</name>
</gene>
<proteinExistence type="predicted"/>
<evidence type="ECO:0000313" key="2">
    <source>
        <dbReference type="Proteomes" id="UP000294194"/>
    </source>
</evidence>
<keyword evidence="2" id="KW-1185">Reference proteome</keyword>
<evidence type="ECO:0008006" key="3">
    <source>
        <dbReference type="Google" id="ProtNLM"/>
    </source>
</evidence>